<dbReference type="NCBIfam" id="TIGR01646">
    <property type="entry name" value="vgr_GE"/>
    <property type="match status" value="1"/>
</dbReference>
<dbReference type="SUPFAM" id="SSF69279">
    <property type="entry name" value="Phage tail proteins"/>
    <property type="match status" value="2"/>
</dbReference>
<evidence type="ECO:0000313" key="6">
    <source>
        <dbReference type="EMBL" id="VDC32775.1"/>
    </source>
</evidence>
<dbReference type="RefSeq" id="WP_124088155.1">
    <property type="nucleotide sequence ID" value="NZ_UXAW01000095.1"/>
</dbReference>
<name>A0A3P5XDH6_9RHOB</name>
<dbReference type="InterPro" id="IPR054030">
    <property type="entry name" value="Gp5_Vgr_C"/>
</dbReference>
<dbReference type="Gene3D" id="2.30.110.50">
    <property type="match status" value="1"/>
</dbReference>
<sequence length="688" mass="74917">MKKVELLLNVTGDGPVAGLEVRRALVTEGLNRITAVSLEVLGKDRSLSLGDFVGKPMALAVAAPDGSDERRFAGLCISAEYLGTHNDHGRYLMEVRSRFWLLGRSRECRVFQGRTTPQIVQDVLTDYGLSGNLKNRLTQSYEPRDYCLQFRESDLDFLSRLMEEEGISYYFTHDGKAETMVLADEISGHDPLPGDPLEYSEAAAKSGGSVNRVSDLRASALLTTGKVTLGDHNFEKSNPKLTAVRALPKGGHGHKDYEAYIYPGRYRESGLGEARARVVMEAEAARHATLRGITDARHLTAGATAKIKGHAQLAGSPEYLITLASHYFQADALEPGAGEGGGIELPPDMGQKACLTKFEVIPKAVPFRPAPETPWPEIPGVLTALVVGPKDDEIHTDKYGRVRVQFFWDRLGKSDEKAGVFVRVAQPWTGKNWGMQSIPRIGQEVLVGFENGDPDRPIILGMLYNANTMPPWPLPDNQTRTGLRTNSSKGGGGYNELMFEDKKGKELVHFQAERDYEQKVKNNATVTVGLEHKTEGDMTVTIHRNLTETLKTGDHTFTVASGNQKIGIKKDKTEGIEGKSALTVKGDSDTVIEEGNLSETVKTGDMSQLVQMGNFSLKTSLGKVEIEAMQEILLKVGANSIKIDQTGVTVNGTIVKIEGTAMLEAKAPVSNIKGDGVLILKGGVTMIN</sequence>
<protein>
    <submittedName>
        <fullName evidence="6">Phage-related baseplate assembly protein</fullName>
    </submittedName>
</protein>
<evidence type="ECO:0000313" key="7">
    <source>
        <dbReference type="Proteomes" id="UP000277498"/>
    </source>
</evidence>
<dbReference type="Proteomes" id="UP000277498">
    <property type="component" value="Unassembled WGS sequence"/>
</dbReference>
<dbReference type="GO" id="GO:0005576">
    <property type="term" value="C:extracellular region"/>
    <property type="evidence" value="ECO:0007669"/>
    <property type="project" value="UniProtKB-SubCell"/>
</dbReference>
<dbReference type="InterPro" id="IPR050708">
    <property type="entry name" value="T6SS_VgrG/RHS"/>
</dbReference>
<dbReference type="InterPro" id="IPR017847">
    <property type="entry name" value="T6SS_RhsGE_Vgr_subset"/>
</dbReference>
<dbReference type="Pfam" id="PF04717">
    <property type="entry name" value="Phage_base_V"/>
    <property type="match status" value="1"/>
</dbReference>
<dbReference type="NCBIfam" id="TIGR03361">
    <property type="entry name" value="VI_Rhs_Vgr"/>
    <property type="match status" value="1"/>
</dbReference>
<reference evidence="6 7" key="1">
    <citation type="submission" date="2018-11" db="EMBL/GenBank/DDBJ databases">
        <authorList>
            <person name="Criscuolo A."/>
        </authorList>
    </citation>
    <scope>NUCLEOTIDE SEQUENCE [LARGE SCALE GENOMIC DNA]</scope>
    <source>
        <strain evidence="6">ACIP111625</strain>
    </source>
</reference>
<dbReference type="Gene3D" id="3.55.50.10">
    <property type="entry name" value="Baseplate protein-like domains"/>
    <property type="match status" value="1"/>
</dbReference>
<feature type="domain" description="Gp5/Type VI secretion system Vgr protein OB-fold" evidence="4">
    <location>
        <begin position="395"/>
        <end position="464"/>
    </location>
</feature>
<proteinExistence type="inferred from homology"/>
<dbReference type="SUPFAM" id="SSF69255">
    <property type="entry name" value="gp5 N-terminal domain-like"/>
    <property type="match status" value="1"/>
</dbReference>
<gene>
    <name evidence="6" type="ORF">XINFAN_03453</name>
</gene>
<evidence type="ECO:0000256" key="1">
    <source>
        <dbReference type="ARBA" id="ARBA00004613"/>
    </source>
</evidence>
<dbReference type="SUPFAM" id="SSF69349">
    <property type="entry name" value="Phage fibre proteins"/>
    <property type="match status" value="1"/>
</dbReference>
<dbReference type="InterPro" id="IPR006533">
    <property type="entry name" value="T6SS_Vgr_RhsGE"/>
</dbReference>
<evidence type="ECO:0000259" key="5">
    <source>
        <dbReference type="Pfam" id="PF22178"/>
    </source>
</evidence>
<dbReference type="Gene3D" id="2.40.50.230">
    <property type="entry name" value="Gp5 N-terminal domain"/>
    <property type="match status" value="1"/>
</dbReference>
<accession>A0A3P5XDH6</accession>
<comment type="subcellular location">
    <subcellularLocation>
        <location evidence="1">Secreted</location>
    </subcellularLocation>
</comment>
<evidence type="ECO:0000256" key="3">
    <source>
        <dbReference type="ARBA" id="ARBA00022525"/>
    </source>
</evidence>
<dbReference type="Pfam" id="PF22178">
    <property type="entry name" value="Gp5_trimer_C"/>
    <property type="match status" value="1"/>
</dbReference>
<dbReference type="InterPro" id="IPR037026">
    <property type="entry name" value="Vgr_OB-fold_dom_sf"/>
</dbReference>
<feature type="domain" description="Gp5/Type VI secretion system Vgr C-terminal trimerisation" evidence="5">
    <location>
        <begin position="481"/>
        <end position="589"/>
    </location>
</feature>
<dbReference type="PANTHER" id="PTHR32305">
    <property type="match status" value="1"/>
</dbReference>
<keyword evidence="3" id="KW-0964">Secreted</keyword>
<evidence type="ECO:0000256" key="2">
    <source>
        <dbReference type="ARBA" id="ARBA00005558"/>
    </source>
</evidence>
<organism evidence="6 7">
    <name type="scientific">Pseudogemmobacter humi</name>
    <dbReference type="NCBI Taxonomy" id="2483812"/>
    <lineage>
        <taxon>Bacteria</taxon>
        <taxon>Pseudomonadati</taxon>
        <taxon>Pseudomonadota</taxon>
        <taxon>Alphaproteobacteria</taxon>
        <taxon>Rhodobacterales</taxon>
        <taxon>Paracoccaceae</taxon>
        <taxon>Pseudogemmobacter</taxon>
    </lineage>
</organism>
<keyword evidence="7" id="KW-1185">Reference proteome</keyword>
<dbReference type="EMBL" id="UXAW01000095">
    <property type="protein sequence ID" value="VDC32775.1"/>
    <property type="molecule type" value="Genomic_DNA"/>
</dbReference>
<evidence type="ECO:0000259" key="4">
    <source>
        <dbReference type="Pfam" id="PF04717"/>
    </source>
</evidence>
<comment type="similarity">
    <text evidence="2">Belongs to the VgrG protein family.</text>
</comment>
<dbReference type="PANTHER" id="PTHR32305:SF15">
    <property type="entry name" value="PROTEIN RHSA-RELATED"/>
    <property type="match status" value="1"/>
</dbReference>
<dbReference type="AlphaFoldDB" id="A0A3P5XDH6"/>
<dbReference type="OrthoDB" id="9762420at2"/>
<dbReference type="Gene3D" id="4.10.220.110">
    <property type="match status" value="1"/>
</dbReference>
<dbReference type="Pfam" id="PF05954">
    <property type="entry name" value="Phage_GPD"/>
    <property type="match status" value="1"/>
</dbReference>
<dbReference type="InterPro" id="IPR006531">
    <property type="entry name" value="Gp5/Vgr_OB"/>
</dbReference>